<evidence type="ECO:0000313" key="1">
    <source>
        <dbReference type="EMBL" id="MDM1072160.1"/>
    </source>
</evidence>
<accession>A0AAJ1QDS2</accession>
<sequence length="75" mass="8876">MESIVMSEKQIDLRTPLQKQKDERNEKIYQEYKDILKNLPEGATKWAIWRAIGEKYGLQAQGIRVIIARMEKLEN</sequence>
<reference evidence="1" key="2">
    <citation type="journal article" date="2022" name="Sci. Total Environ.">
        <title>Prevalence, transmission, and molecular epidemiology of tet(X)-positive bacteria among humans, animals, and environmental niches in China: An epidemiological, and genomic-based study.</title>
        <authorList>
            <person name="Dong N."/>
            <person name="Zeng Y."/>
            <person name="Cai C."/>
            <person name="Sun C."/>
            <person name="Lu J."/>
            <person name="Liu C."/>
            <person name="Zhou H."/>
            <person name="Sun Q."/>
            <person name="Shu L."/>
            <person name="Wang H."/>
            <person name="Wang Y."/>
            <person name="Wang S."/>
            <person name="Wu C."/>
            <person name="Chan E.W."/>
            <person name="Chen G."/>
            <person name="Shen Z."/>
            <person name="Chen S."/>
            <person name="Zhang R."/>
        </authorList>
    </citation>
    <scope>NUCLEOTIDE SEQUENCE</scope>
    <source>
        <strain evidence="1">R655-4</strain>
    </source>
</reference>
<dbReference type="RefSeq" id="WP_286492398.1">
    <property type="nucleotide sequence ID" value="NZ_JACAGJ010000003.1"/>
</dbReference>
<gene>
    <name evidence="1" type="ORF">HX001_06580</name>
</gene>
<protein>
    <submittedName>
        <fullName evidence="1">Uncharacterized protein</fullName>
    </submittedName>
</protein>
<proteinExistence type="predicted"/>
<dbReference type="Proteomes" id="UP001170959">
    <property type="component" value="Unassembled WGS sequence"/>
</dbReference>
<reference evidence="1" key="1">
    <citation type="submission" date="2020-06" db="EMBL/GenBank/DDBJ databases">
        <authorList>
            <person name="Dong N."/>
        </authorList>
    </citation>
    <scope>NUCLEOTIDE SEQUENCE</scope>
    <source>
        <strain evidence="1">R655-4</strain>
    </source>
</reference>
<organism evidence="1 2">
    <name type="scientific">Empedobacter brevis</name>
    <dbReference type="NCBI Taxonomy" id="247"/>
    <lineage>
        <taxon>Bacteria</taxon>
        <taxon>Pseudomonadati</taxon>
        <taxon>Bacteroidota</taxon>
        <taxon>Flavobacteriia</taxon>
        <taxon>Flavobacteriales</taxon>
        <taxon>Weeksellaceae</taxon>
        <taxon>Empedobacter</taxon>
    </lineage>
</organism>
<name>A0AAJ1QDS2_9FLAO</name>
<comment type="caution">
    <text evidence="1">The sequence shown here is derived from an EMBL/GenBank/DDBJ whole genome shotgun (WGS) entry which is preliminary data.</text>
</comment>
<dbReference type="AlphaFoldDB" id="A0AAJ1QDS2"/>
<dbReference type="EMBL" id="JACAGJ010000003">
    <property type="protein sequence ID" value="MDM1072160.1"/>
    <property type="molecule type" value="Genomic_DNA"/>
</dbReference>
<evidence type="ECO:0000313" key="2">
    <source>
        <dbReference type="Proteomes" id="UP001170959"/>
    </source>
</evidence>